<keyword evidence="3" id="KW-1185">Reference proteome</keyword>
<accession>A0ABV1EYQ6</accession>
<organism evidence="2 3">
    <name type="scientific">Niallia hominis</name>
    <dbReference type="NCBI Taxonomy" id="3133173"/>
    <lineage>
        <taxon>Bacteria</taxon>
        <taxon>Bacillati</taxon>
        <taxon>Bacillota</taxon>
        <taxon>Bacilli</taxon>
        <taxon>Bacillales</taxon>
        <taxon>Bacillaceae</taxon>
        <taxon>Niallia</taxon>
    </lineage>
</organism>
<evidence type="ECO:0000313" key="3">
    <source>
        <dbReference type="Proteomes" id="UP001465426"/>
    </source>
</evidence>
<feature type="region of interest" description="Disordered" evidence="1">
    <location>
        <begin position="14"/>
        <end position="41"/>
    </location>
</feature>
<proteinExistence type="predicted"/>
<protein>
    <submittedName>
        <fullName evidence="2">Uncharacterized protein</fullName>
    </submittedName>
</protein>
<gene>
    <name evidence="2" type="ORF">WMO63_03970</name>
</gene>
<reference evidence="2 3" key="1">
    <citation type="submission" date="2024-03" db="EMBL/GenBank/DDBJ databases">
        <title>Human intestinal bacterial collection.</title>
        <authorList>
            <person name="Pauvert C."/>
            <person name="Hitch T.C.A."/>
            <person name="Clavel T."/>
        </authorList>
    </citation>
    <scope>NUCLEOTIDE SEQUENCE [LARGE SCALE GENOMIC DNA]</scope>
    <source>
        <strain evidence="2 3">CLA-SR-H024</strain>
    </source>
</reference>
<evidence type="ECO:0000313" key="2">
    <source>
        <dbReference type="EMBL" id="MEQ2464824.1"/>
    </source>
</evidence>
<dbReference type="EMBL" id="JBBMFN010000004">
    <property type="protein sequence ID" value="MEQ2464824.1"/>
    <property type="molecule type" value="Genomic_DNA"/>
</dbReference>
<feature type="compositionally biased region" description="Basic and acidic residues" evidence="1">
    <location>
        <begin position="15"/>
        <end position="41"/>
    </location>
</feature>
<evidence type="ECO:0000256" key="1">
    <source>
        <dbReference type="SAM" id="MobiDB-lite"/>
    </source>
</evidence>
<name>A0ABV1EYQ6_9BACI</name>
<comment type="caution">
    <text evidence="2">The sequence shown here is derived from an EMBL/GenBank/DDBJ whole genome shotgun (WGS) entry which is preliminary data.</text>
</comment>
<dbReference type="RefSeq" id="WP_275044150.1">
    <property type="nucleotide sequence ID" value="NZ_JBBMFN010000004.1"/>
</dbReference>
<dbReference type="Proteomes" id="UP001465426">
    <property type="component" value="Unassembled WGS sequence"/>
</dbReference>
<sequence length="41" mass="4819">MAFIKWMNAKKLRKQEKSGVHRVDESQKAEEAVERWRSSSG</sequence>